<dbReference type="Pfam" id="PF01497">
    <property type="entry name" value="Peripla_BP_2"/>
    <property type="match status" value="1"/>
</dbReference>
<gene>
    <name evidence="7" type="ORF">K8F61_11945</name>
</gene>
<keyword evidence="4 5" id="KW-0732">Signal</keyword>
<organism evidence="7 8">
    <name type="scientific">Microbacterium resistens</name>
    <dbReference type="NCBI Taxonomy" id="156977"/>
    <lineage>
        <taxon>Bacteria</taxon>
        <taxon>Bacillati</taxon>
        <taxon>Actinomycetota</taxon>
        <taxon>Actinomycetes</taxon>
        <taxon>Micrococcales</taxon>
        <taxon>Microbacteriaceae</taxon>
        <taxon>Microbacterium</taxon>
    </lineage>
</organism>
<feature type="signal peptide" evidence="5">
    <location>
        <begin position="1"/>
        <end position="26"/>
    </location>
</feature>
<evidence type="ECO:0000256" key="3">
    <source>
        <dbReference type="ARBA" id="ARBA00022448"/>
    </source>
</evidence>
<evidence type="ECO:0000256" key="1">
    <source>
        <dbReference type="ARBA" id="ARBA00004196"/>
    </source>
</evidence>
<protein>
    <submittedName>
        <fullName evidence="7">Iron-siderophore ABC transporter substrate-binding protein</fullName>
    </submittedName>
</protein>
<evidence type="ECO:0000259" key="6">
    <source>
        <dbReference type="PROSITE" id="PS50983"/>
    </source>
</evidence>
<evidence type="ECO:0000256" key="4">
    <source>
        <dbReference type="ARBA" id="ARBA00022729"/>
    </source>
</evidence>
<dbReference type="Proteomes" id="UP001199642">
    <property type="component" value="Chromosome"/>
</dbReference>
<reference evidence="7 8" key="1">
    <citation type="submission" date="2023-01" db="EMBL/GenBank/DDBJ databases">
        <title>Characterization of estradiol degrading bacteria Microbacterium sp. MZT7 and reveal degrading genes through genome analysis.</title>
        <authorList>
            <person name="Hao P."/>
            <person name="Gao Y."/>
        </authorList>
    </citation>
    <scope>NUCLEOTIDE SEQUENCE [LARGE SCALE GENOMIC DNA]</scope>
    <source>
        <strain evidence="7 8">MZT7</strain>
    </source>
</reference>
<keyword evidence="8" id="KW-1185">Reference proteome</keyword>
<dbReference type="PROSITE" id="PS50983">
    <property type="entry name" value="FE_B12_PBP"/>
    <property type="match status" value="1"/>
</dbReference>
<dbReference type="EMBL" id="CP082781">
    <property type="protein sequence ID" value="UGS25392.1"/>
    <property type="molecule type" value="Genomic_DNA"/>
</dbReference>
<evidence type="ECO:0000256" key="2">
    <source>
        <dbReference type="ARBA" id="ARBA00008814"/>
    </source>
</evidence>
<dbReference type="SUPFAM" id="SSF53807">
    <property type="entry name" value="Helical backbone' metal receptor"/>
    <property type="match status" value="1"/>
</dbReference>
<dbReference type="InterPro" id="IPR051313">
    <property type="entry name" value="Bact_iron-sidero_bind"/>
</dbReference>
<sequence>MPRAGALMRKPLALLAVLGAVTLALAGCGTTSVAPQDSDAPAAATAAGCADDTTKTSTGPVEVTDAFGRTVSLDKPAERVAVLEWQQIEDALTLCVTPVAVADAEGFATWDTAEKLPEGVTDVGTRQEPNLDTLVSAKPDLVIVEANTRDDAIIGQLEKYGIPVLATIGADAKDPIAQMLSTFDTIAQATGREERAEVVTEEFEKHLKDAEAKVADADPAVTEFVFLDGWVDGGNVALRPYGDGSLVGAIGIRLGLTNAWTGETDPAYGLGTTDIEGMTTIGDATILHTGTEAGAEDDFLTAAAKNPAWASIPAVKEDRVLAFPSGIWMFGGPRSAQQIIDAYVDVITK</sequence>
<comment type="subcellular location">
    <subcellularLocation>
        <location evidence="1">Cell envelope</location>
    </subcellularLocation>
</comment>
<keyword evidence="3" id="KW-0813">Transport</keyword>
<proteinExistence type="inferred from homology"/>
<evidence type="ECO:0000313" key="8">
    <source>
        <dbReference type="Proteomes" id="UP001199642"/>
    </source>
</evidence>
<feature type="domain" description="Fe/B12 periplasmic-binding" evidence="6">
    <location>
        <begin position="79"/>
        <end position="349"/>
    </location>
</feature>
<comment type="similarity">
    <text evidence="2">Belongs to the bacterial solute-binding protein 8 family.</text>
</comment>
<dbReference type="Gene3D" id="3.40.50.1980">
    <property type="entry name" value="Nitrogenase molybdenum iron protein domain"/>
    <property type="match status" value="2"/>
</dbReference>
<name>A0ABY3RNZ0_9MICO</name>
<feature type="chain" id="PRO_5046918416" evidence="5">
    <location>
        <begin position="27"/>
        <end position="349"/>
    </location>
</feature>
<accession>A0ABY3RNZ0</accession>
<dbReference type="CDD" id="cd01146">
    <property type="entry name" value="FhuD"/>
    <property type="match status" value="1"/>
</dbReference>
<evidence type="ECO:0000313" key="7">
    <source>
        <dbReference type="EMBL" id="UGS25392.1"/>
    </source>
</evidence>
<evidence type="ECO:0000256" key="5">
    <source>
        <dbReference type="SAM" id="SignalP"/>
    </source>
</evidence>
<dbReference type="PANTHER" id="PTHR30532:SF1">
    <property type="entry name" value="IRON(3+)-HYDROXAMATE-BINDING PROTEIN FHUD"/>
    <property type="match status" value="1"/>
</dbReference>
<dbReference type="PANTHER" id="PTHR30532">
    <property type="entry name" value="IRON III DICITRATE-BINDING PERIPLASMIC PROTEIN"/>
    <property type="match status" value="1"/>
</dbReference>
<dbReference type="PROSITE" id="PS51257">
    <property type="entry name" value="PROKAR_LIPOPROTEIN"/>
    <property type="match status" value="1"/>
</dbReference>
<dbReference type="InterPro" id="IPR002491">
    <property type="entry name" value="ABC_transptr_periplasmic_BD"/>
</dbReference>